<organism evidence="1 2">
    <name type="scientific">Pluteus cervinus</name>
    <dbReference type="NCBI Taxonomy" id="181527"/>
    <lineage>
        <taxon>Eukaryota</taxon>
        <taxon>Fungi</taxon>
        <taxon>Dikarya</taxon>
        <taxon>Basidiomycota</taxon>
        <taxon>Agaricomycotina</taxon>
        <taxon>Agaricomycetes</taxon>
        <taxon>Agaricomycetidae</taxon>
        <taxon>Agaricales</taxon>
        <taxon>Pluteineae</taxon>
        <taxon>Pluteaceae</taxon>
        <taxon>Pluteus</taxon>
    </lineage>
</organism>
<evidence type="ECO:0000313" key="1">
    <source>
        <dbReference type="EMBL" id="TFK65481.1"/>
    </source>
</evidence>
<name>A0ACD3AIE2_9AGAR</name>
<sequence length="600" mass="67693">MSIDGLPNTGGITETPRYGHLQDPTAFSTTDTVRDFANLTDSYFHSATVPSSPLSYTPTVIAVNPKDNTAKERRPKKEATIEPYQTHSFIPPTGEGRTLILCFDGTGDKFDKDNSNVVQFFSLLKKDRKDEQRVYYQSGIGTYISPSATNPVTRKLSSVLDLMFAWDLDRHVTDGYQFLMQNYTQGDKICIFGFSRGAYTARSLAGMIHKVGLLPAGNVQQVAFAYKLYRRTDQTGWEQSNAFKRACSIDVSIEFVGVWDTVDSVGLIPKRLPFTTSNTIIKTFRHAISFDERRAKFKPNLWNKRTLQPWEKGWSNKELPIPVQPTIKATSGKSQTLEPNSTSSASTPPSPSQWSDRKVSPQDDKGDSTSGNSSIGPETTKDMEWTALGKAYLEARAHQETDVLEVWFAGCHCDIGGGSVPNDTRHSLARIPLRWMVRECFKAKTGIKFDVDGLRRLGMDPNTLWPIVTERPKRLDPTSDLDLPKPMKEPKTMKRSIKALAEKRLPELKQVPSVGIVFGFDEKETDLTLEEKYKEIKEKLDDSGREYIEVGTEEEEELNDALSPVYDQLELAKGWWVLEYIPLTSKYQDAKHDKWVTKTK</sequence>
<accession>A0ACD3AIE2</accession>
<dbReference type="EMBL" id="ML208435">
    <property type="protein sequence ID" value="TFK65481.1"/>
    <property type="molecule type" value="Genomic_DNA"/>
</dbReference>
<reference evidence="1 2" key="1">
    <citation type="journal article" date="2019" name="Nat. Ecol. Evol.">
        <title>Megaphylogeny resolves global patterns of mushroom evolution.</title>
        <authorList>
            <person name="Varga T."/>
            <person name="Krizsan K."/>
            <person name="Foldi C."/>
            <person name="Dima B."/>
            <person name="Sanchez-Garcia M."/>
            <person name="Sanchez-Ramirez S."/>
            <person name="Szollosi G.J."/>
            <person name="Szarkandi J.G."/>
            <person name="Papp V."/>
            <person name="Albert L."/>
            <person name="Andreopoulos W."/>
            <person name="Angelini C."/>
            <person name="Antonin V."/>
            <person name="Barry K.W."/>
            <person name="Bougher N.L."/>
            <person name="Buchanan P."/>
            <person name="Buyck B."/>
            <person name="Bense V."/>
            <person name="Catcheside P."/>
            <person name="Chovatia M."/>
            <person name="Cooper J."/>
            <person name="Damon W."/>
            <person name="Desjardin D."/>
            <person name="Finy P."/>
            <person name="Geml J."/>
            <person name="Haridas S."/>
            <person name="Hughes K."/>
            <person name="Justo A."/>
            <person name="Karasinski D."/>
            <person name="Kautmanova I."/>
            <person name="Kiss B."/>
            <person name="Kocsube S."/>
            <person name="Kotiranta H."/>
            <person name="LaButti K.M."/>
            <person name="Lechner B.E."/>
            <person name="Liimatainen K."/>
            <person name="Lipzen A."/>
            <person name="Lukacs Z."/>
            <person name="Mihaltcheva S."/>
            <person name="Morgado L.N."/>
            <person name="Niskanen T."/>
            <person name="Noordeloos M.E."/>
            <person name="Ohm R.A."/>
            <person name="Ortiz-Santana B."/>
            <person name="Ovrebo C."/>
            <person name="Racz N."/>
            <person name="Riley R."/>
            <person name="Savchenko A."/>
            <person name="Shiryaev A."/>
            <person name="Soop K."/>
            <person name="Spirin V."/>
            <person name="Szebenyi C."/>
            <person name="Tomsovsky M."/>
            <person name="Tulloss R.E."/>
            <person name="Uehling J."/>
            <person name="Grigoriev I.V."/>
            <person name="Vagvolgyi C."/>
            <person name="Papp T."/>
            <person name="Martin F.M."/>
            <person name="Miettinen O."/>
            <person name="Hibbett D.S."/>
            <person name="Nagy L.G."/>
        </authorList>
    </citation>
    <scope>NUCLEOTIDE SEQUENCE [LARGE SCALE GENOMIC DNA]</scope>
    <source>
        <strain evidence="1 2">NL-1719</strain>
    </source>
</reference>
<keyword evidence="2" id="KW-1185">Reference proteome</keyword>
<dbReference type="Proteomes" id="UP000308600">
    <property type="component" value="Unassembled WGS sequence"/>
</dbReference>
<protein>
    <submittedName>
        <fullName evidence="1">Uncharacterized protein</fullName>
    </submittedName>
</protein>
<gene>
    <name evidence="1" type="ORF">BDN72DRAFT_860594</name>
</gene>
<evidence type="ECO:0000313" key="2">
    <source>
        <dbReference type="Proteomes" id="UP000308600"/>
    </source>
</evidence>
<proteinExistence type="predicted"/>